<protein>
    <recommendedName>
        <fullName evidence="1">Phage-Barnase-EndoU-ColicinE5/D-RelE like nuclease 4 domain-containing protein</fullName>
    </recommendedName>
</protein>
<sequence length="194" mass="22922">MVEKYMERNKKISISQVDILEFFNFYKEIAKYQYLYTLENNLKIKLAFNESNFPHLLGLHKFKIVSKYRKQSDIIEAIKNKSLNIKNLKSSEANVLINIKDRLGYFPCLNFLLNNVEKVVEFDSTKCIPTKLDATFLLNTSKISVSIYLAIKSIKNNEYNCVPVSFFVDRINQYQINKQKEYKVIEFQKIFIDV</sequence>
<accession>A0A241Q2F7</accession>
<name>A0A241Q2F7_FUSNP</name>
<dbReference type="EMBL" id="CP022123">
    <property type="protein sequence ID" value="ASG29002.1"/>
    <property type="molecule type" value="Genomic_DNA"/>
</dbReference>
<feature type="domain" description="Phage-Barnase-EndoU-ColicinE5/D-RelE like nuclease 4" evidence="1">
    <location>
        <begin position="19"/>
        <end position="184"/>
    </location>
</feature>
<proteinExistence type="predicted"/>
<dbReference type="Proteomes" id="UP000197638">
    <property type="component" value="Chromosome"/>
</dbReference>
<dbReference type="InterPro" id="IPR041420">
    <property type="entry name" value="PBECR4"/>
</dbReference>
<dbReference type="AlphaFoldDB" id="A0A241Q2F7"/>
<evidence type="ECO:0000259" key="1">
    <source>
        <dbReference type="Pfam" id="PF18813"/>
    </source>
</evidence>
<evidence type="ECO:0000313" key="2">
    <source>
        <dbReference type="EMBL" id="ASG29002.1"/>
    </source>
</evidence>
<dbReference type="Pfam" id="PF18813">
    <property type="entry name" value="PBECR4"/>
    <property type="match status" value="1"/>
</dbReference>
<reference evidence="2 3" key="1">
    <citation type="submission" date="2017-06" db="EMBL/GenBank/DDBJ databases">
        <title>Genome sequencing of Fusobacterium nucleatum subsp. polymorphum KCOM 1275 (=ChDC F310).</title>
        <authorList>
            <person name="Kook J.-K."/>
            <person name="Park S.-N."/>
            <person name="Lim Y.K."/>
            <person name="Roh H."/>
        </authorList>
    </citation>
    <scope>NUCLEOTIDE SEQUENCE [LARGE SCALE GENOMIC DNA]</scope>
    <source>
        <strain evidence="2 3">KCOM 1275</strain>
    </source>
</reference>
<gene>
    <name evidence="2" type="ORF">CBG61_08900</name>
</gene>
<evidence type="ECO:0000313" key="3">
    <source>
        <dbReference type="Proteomes" id="UP000197638"/>
    </source>
</evidence>
<dbReference type="RefSeq" id="WP_032890348.1">
    <property type="nucleotide sequence ID" value="NZ_CP022123.1"/>
</dbReference>
<organism evidence="2 3">
    <name type="scientific">Fusobacterium nucleatum subsp. polymorphum</name>
    <name type="common">Fusobacterium polymorphum</name>
    <dbReference type="NCBI Taxonomy" id="76857"/>
    <lineage>
        <taxon>Bacteria</taxon>
        <taxon>Fusobacteriati</taxon>
        <taxon>Fusobacteriota</taxon>
        <taxon>Fusobacteriia</taxon>
        <taxon>Fusobacteriales</taxon>
        <taxon>Fusobacteriaceae</taxon>
        <taxon>Fusobacterium</taxon>
    </lineage>
</organism>